<evidence type="ECO:0000256" key="5">
    <source>
        <dbReference type="ARBA" id="ARBA00041564"/>
    </source>
</evidence>
<keyword evidence="4" id="KW-0413">Isomerase</keyword>
<dbReference type="InterPro" id="IPR005801">
    <property type="entry name" value="ADC_synthase"/>
</dbReference>
<accession>A0ABR4ZGJ9</accession>
<dbReference type="NCBIfam" id="TIGR00543">
    <property type="entry name" value="isochor_syn"/>
    <property type="match status" value="1"/>
</dbReference>
<evidence type="ECO:0000256" key="1">
    <source>
        <dbReference type="ARBA" id="ARBA00000799"/>
    </source>
</evidence>
<dbReference type="InterPro" id="IPR004561">
    <property type="entry name" value="IsoChor_synthase"/>
</dbReference>
<dbReference type="PANTHER" id="PTHR42839:SF2">
    <property type="entry name" value="ISOCHORISMATE SYNTHASE ENTC"/>
    <property type="match status" value="1"/>
</dbReference>
<name>A0ABR4ZGJ9_9NOCA</name>
<keyword evidence="8" id="KW-1185">Reference proteome</keyword>
<sequence length="368" mass="39088">MGGVDRAAACVLTGPDGSLVGTGVRQSYTDLDTAAKALRNDDASILLGALPFDPAAPAALIDPIAFRRAPDRWRHGRNAESWRPRLRSIEPDPSAAEHQRRIESALDSIAAGRLDKVVLARRMRLTTERPIDGVAMLRALVARDPRANGFYLDLTAFRGHGAALVGASPELLVRRTGSQVYACPLAGSAPRRGAMDTARTAATLLASEKDRREHRFVVDFIVSALTPLCSALHWSEEPEIFGTPDLVHLGTPIRGTLADPDCTSLDLARILQPTPALGGTPRGEAMRLIEEIEGDRGFYGGAVGWCDRSGDGAWSVCIRCADIAPGGHVATAFAGGGIVAGSEPVAEVEETMAKFRAILSVFDDEPAA</sequence>
<dbReference type="RefSeq" id="WP_043669864.1">
    <property type="nucleotide sequence ID" value="NZ_BDCI01000004.1"/>
</dbReference>
<dbReference type="Gene3D" id="3.60.120.10">
    <property type="entry name" value="Anthranilate synthase"/>
    <property type="match status" value="1"/>
</dbReference>
<feature type="domain" description="Chorismate-utilising enzyme C-terminal" evidence="6">
    <location>
        <begin position="96"/>
        <end position="354"/>
    </location>
</feature>
<reference evidence="7 8" key="1">
    <citation type="journal article" date="2014" name="Int. J. Syst. Evol. Microbiol.">
        <title>Nocardia vulneris sp. nov., isolated from wounds of human patients in North America.</title>
        <authorList>
            <person name="Lasker B.A."/>
            <person name="Bell M."/>
            <person name="Klenk H.P."/>
            <person name="Sproer C."/>
            <person name="Schumann C."/>
            <person name="Schumann P."/>
            <person name="Brown J.M."/>
        </authorList>
    </citation>
    <scope>NUCLEOTIDE SEQUENCE [LARGE SCALE GENOMIC DNA]</scope>
    <source>
        <strain evidence="7 8">W9851</strain>
    </source>
</reference>
<dbReference type="Proteomes" id="UP000031364">
    <property type="component" value="Unassembled WGS sequence"/>
</dbReference>
<dbReference type="SUPFAM" id="SSF56322">
    <property type="entry name" value="ADC synthase"/>
    <property type="match status" value="1"/>
</dbReference>
<proteinExistence type="inferred from homology"/>
<comment type="similarity">
    <text evidence="2">Belongs to the isochorismate synthase family.</text>
</comment>
<protein>
    <recommendedName>
        <fullName evidence="3">isochorismate synthase</fullName>
        <ecNumber evidence="3">5.4.4.2</ecNumber>
    </recommendedName>
    <alternativeName>
        <fullName evidence="5">Isochorismate mutase</fullName>
    </alternativeName>
</protein>
<dbReference type="EC" id="5.4.4.2" evidence="3"/>
<dbReference type="PANTHER" id="PTHR42839">
    <property type="entry name" value="ISOCHORISMATE SYNTHASE ENTC"/>
    <property type="match status" value="1"/>
</dbReference>
<gene>
    <name evidence="7" type="ORF">FG87_14385</name>
</gene>
<evidence type="ECO:0000313" key="8">
    <source>
        <dbReference type="Proteomes" id="UP000031364"/>
    </source>
</evidence>
<dbReference type="EMBL" id="JNFP01000014">
    <property type="protein sequence ID" value="KIA64426.1"/>
    <property type="molecule type" value="Genomic_DNA"/>
</dbReference>
<comment type="caution">
    <text evidence="7">The sequence shown here is derived from an EMBL/GenBank/DDBJ whole genome shotgun (WGS) entry which is preliminary data.</text>
</comment>
<comment type="catalytic activity">
    <reaction evidence="1">
        <text>chorismate = isochorismate</text>
        <dbReference type="Rhea" id="RHEA:18985"/>
        <dbReference type="ChEBI" id="CHEBI:29748"/>
        <dbReference type="ChEBI" id="CHEBI:29780"/>
        <dbReference type="EC" id="5.4.4.2"/>
    </reaction>
</comment>
<evidence type="ECO:0000256" key="2">
    <source>
        <dbReference type="ARBA" id="ARBA00005297"/>
    </source>
</evidence>
<evidence type="ECO:0000256" key="4">
    <source>
        <dbReference type="ARBA" id="ARBA00023235"/>
    </source>
</evidence>
<evidence type="ECO:0000313" key="7">
    <source>
        <dbReference type="EMBL" id="KIA64426.1"/>
    </source>
</evidence>
<organism evidence="7 8">
    <name type="scientific">Nocardia vulneris</name>
    <dbReference type="NCBI Taxonomy" id="1141657"/>
    <lineage>
        <taxon>Bacteria</taxon>
        <taxon>Bacillati</taxon>
        <taxon>Actinomycetota</taxon>
        <taxon>Actinomycetes</taxon>
        <taxon>Mycobacteriales</taxon>
        <taxon>Nocardiaceae</taxon>
        <taxon>Nocardia</taxon>
    </lineage>
</organism>
<evidence type="ECO:0000259" key="6">
    <source>
        <dbReference type="Pfam" id="PF00425"/>
    </source>
</evidence>
<evidence type="ECO:0000256" key="3">
    <source>
        <dbReference type="ARBA" id="ARBA00012824"/>
    </source>
</evidence>
<dbReference type="Pfam" id="PF00425">
    <property type="entry name" value="Chorismate_bind"/>
    <property type="match status" value="1"/>
</dbReference>
<dbReference type="InterPro" id="IPR015890">
    <property type="entry name" value="Chorismate_C"/>
</dbReference>